<dbReference type="PANTHER" id="PTHR46809:SF2">
    <property type="entry name" value="GH21273P"/>
    <property type="match status" value="1"/>
</dbReference>
<proteinExistence type="predicted"/>
<feature type="domain" description="MIR" evidence="3">
    <location>
        <begin position="214"/>
        <end position="271"/>
    </location>
</feature>
<evidence type="ECO:0000259" key="3">
    <source>
        <dbReference type="PROSITE" id="PS50919"/>
    </source>
</evidence>
<dbReference type="InterPro" id="IPR016093">
    <property type="entry name" value="MIR_motif"/>
</dbReference>
<dbReference type="Proteomes" id="UP000234323">
    <property type="component" value="Unassembled WGS sequence"/>
</dbReference>
<protein>
    <recommendedName>
        <fullName evidence="3">MIR domain-containing protein</fullName>
    </recommendedName>
</protein>
<dbReference type="SMART" id="SM00472">
    <property type="entry name" value="MIR"/>
    <property type="match status" value="3"/>
</dbReference>
<dbReference type="Gene3D" id="2.80.10.50">
    <property type="match status" value="2"/>
</dbReference>
<dbReference type="PANTHER" id="PTHR46809">
    <property type="entry name" value="STROMAL CELL-DERIVED FACTOR 2-LIKE PROTEIN"/>
    <property type="match status" value="1"/>
</dbReference>
<dbReference type="VEuPathDB" id="FungiDB:RhiirFUN_025436"/>
<evidence type="ECO:0000313" key="4">
    <source>
        <dbReference type="EMBL" id="PKY46770.1"/>
    </source>
</evidence>
<evidence type="ECO:0000256" key="1">
    <source>
        <dbReference type="ARBA" id="ARBA00022729"/>
    </source>
</evidence>
<dbReference type="PROSITE" id="PS50919">
    <property type="entry name" value="MIR"/>
    <property type="match status" value="3"/>
</dbReference>
<sequence>MEPSVPLVKFVKNPLYQEIRYIEKKMMKFAVKEWAELISGPISMKEQDQRVFKHTDLPVVNDKLSITLRLKMHNHGSGWVTIFHKGTKQIVSTPSLWLTKDKSTLHPRFSGDWNYDVGISSLGDGLTLNRWYHITYTISDPEKRLDIYIDGEWEGYYCIQNVKTQKVVFNDGSLHIGRSFNWKGFNGEISHVRYFNWRLSPEEVIEDFFNESQKKPIVYGSKIALVHVSTGKYLSTNGVKYDLGSQNKQYMVICSDEKTNLENEVWTIIGASGKSINEGIPVSLNSIVGFKHKATECNLHSHDTNQGKFTPISKQQQVTICPGGGNIDDEWLIRRYNPITSYDTGQLMNGDIIGLFHIRTNKSALYSHMVLLGDGSQEVSCYGNGSESNNKWRIELIN</sequence>
<reference evidence="4 5" key="1">
    <citation type="submission" date="2015-10" db="EMBL/GenBank/DDBJ databases">
        <title>Genome analyses suggest a sexual origin of heterokaryosis in a supposedly ancient asexual fungus.</title>
        <authorList>
            <person name="Ropars J."/>
            <person name="Sedzielewska K."/>
            <person name="Noel J."/>
            <person name="Charron P."/>
            <person name="Farinelli L."/>
            <person name="Marton T."/>
            <person name="Kruger M."/>
            <person name="Pelin A."/>
            <person name="Brachmann A."/>
            <person name="Corradi N."/>
        </authorList>
    </citation>
    <scope>NUCLEOTIDE SEQUENCE [LARGE SCALE GENOMIC DNA]</scope>
    <source>
        <strain evidence="4 5">A4</strain>
    </source>
</reference>
<dbReference type="VEuPathDB" id="FungiDB:FUN_022619"/>
<dbReference type="AlphaFoldDB" id="A0A2I1GJH3"/>
<feature type="domain" description="MIR" evidence="3">
    <location>
        <begin position="279"/>
        <end position="336"/>
    </location>
</feature>
<dbReference type="Gene3D" id="2.60.120.200">
    <property type="match status" value="1"/>
</dbReference>
<evidence type="ECO:0000313" key="5">
    <source>
        <dbReference type="Proteomes" id="UP000234323"/>
    </source>
</evidence>
<keyword evidence="1" id="KW-0732">Signal</keyword>
<accession>A0A2I1GJH3</accession>
<name>A0A2I1GJH3_9GLOM</name>
<dbReference type="SUPFAM" id="SSF49899">
    <property type="entry name" value="Concanavalin A-like lectins/glucanases"/>
    <property type="match status" value="1"/>
</dbReference>
<dbReference type="VEuPathDB" id="FungiDB:RhiirA1_445421"/>
<organism evidence="4 5">
    <name type="scientific">Rhizophagus irregularis</name>
    <dbReference type="NCBI Taxonomy" id="588596"/>
    <lineage>
        <taxon>Eukaryota</taxon>
        <taxon>Fungi</taxon>
        <taxon>Fungi incertae sedis</taxon>
        <taxon>Mucoromycota</taxon>
        <taxon>Glomeromycotina</taxon>
        <taxon>Glomeromycetes</taxon>
        <taxon>Glomerales</taxon>
        <taxon>Glomeraceae</taxon>
        <taxon>Rhizophagus</taxon>
    </lineage>
</organism>
<keyword evidence="2" id="KW-0677">Repeat</keyword>
<feature type="domain" description="MIR" evidence="3">
    <location>
        <begin position="344"/>
        <end position="397"/>
    </location>
</feature>
<dbReference type="InterPro" id="IPR036300">
    <property type="entry name" value="MIR_dom_sf"/>
</dbReference>
<dbReference type="InterPro" id="IPR013320">
    <property type="entry name" value="ConA-like_dom_sf"/>
</dbReference>
<dbReference type="Pfam" id="PF13385">
    <property type="entry name" value="Laminin_G_3"/>
    <property type="match status" value="1"/>
</dbReference>
<dbReference type="EMBL" id="LLXI01000482">
    <property type="protein sequence ID" value="PKY46770.1"/>
    <property type="molecule type" value="Genomic_DNA"/>
</dbReference>
<evidence type="ECO:0000256" key="2">
    <source>
        <dbReference type="ARBA" id="ARBA00022737"/>
    </source>
</evidence>
<gene>
    <name evidence="4" type="ORF">RhiirA4_461729</name>
</gene>
<comment type="caution">
    <text evidence="4">The sequence shown here is derived from an EMBL/GenBank/DDBJ whole genome shotgun (WGS) entry which is preliminary data.</text>
</comment>
<keyword evidence="5" id="KW-1185">Reference proteome</keyword>
<dbReference type="SUPFAM" id="SSF82109">
    <property type="entry name" value="MIR domain"/>
    <property type="match status" value="2"/>
</dbReference>